<dbReference type="GeneID" id="8513147"/>
<evidence type="ECO:0000313" key="3">
    <source>
        <dbReference type="EMBL" id="ACX72668.1"/>
    </source>
</evidence>
<name>C9RGG6_METVM</name>
<dbReference type="HOGENOM" id="CLU_775255_0_0_2"/>
<dbReference type="PANTHER" id="PTHR43209">
    <property type="entry name" value="TRNA SULFURTRANSFERASE"/>
    <property type="match status" value="1"/>
</dbReference>
<dbReference type="Gene3D" id="3.40.50.150">
    <property type="entry name" value="Vaccinia Virus protein VP39"/>
    <property type="match status" value="1"/>
</dbReference>
<dbReference type="GO" id="GO:0003723">
    <property type="term" value="F:RNA binding"/>
    <property type="evidence" value="ECO:0007669"/>
    <property type="project" value="UniProtKB-UniRule"/>
</dbReference>
<dbReference type="GO" id="GO:0008168">
    <property type="term" value="F:methyltransferase activity"/>
    <property type="evidence" value="ECO:0007669"/>
    <property type="project" value="InterPro"/>
</dbReference>
<dbReference type="InterPro" id="IPR002877">
    <property type="entry name" value="RNA_MeTrfase_FtsJ_dom"/>
</dbReference>
<dbReference type="Proteomes" id="UP000002063">
    <property type="component" value="Chromosome"/>
</dbReference>
<reference evidence="3" key="1">
    <citation type="submission" date="2009-10" db="EMBL/GenBank/DDBJ databases">
        <title>Complete sequence of chromosome of Methanocaldococcus vulcanius M7.</title>
        <authorList>
            <consortium name="US DOE Joint Genome Institute"/>
            <person name="Lucas S."/>
            <person name="Copeland A."/>
            <person name="Lapidus A."/>
            <person name="Glavina del Rio T."/>
            <person name="Dalin E."/>
            <person name="Tice H."/>
            <person name="Bruce D."/>
            <person name="Goodwin L."/>
            <person name="Pitluck S."/>
            <person name="Lcollab F.I."/>
            <person name="Brettin T."/>
            <person name="Detter J.C."/>
            <person name="Han C."/>
            <person name="Tapia R."/>
            <person name="Kuske C.R."/>
            <person name="Schmutz J."/>
            <person name="Larimer F."/>
            <person name="Land M."/>
            <person name="Hauser L."/>
            <person name="Kyrpides N."/>
            <person name="Ovchinikova G."/>
            <person name="Sieprawska-Lupa M."/>
            <person name="Whitman W.B."/>
            <person name="Woyke T."/>
        </authorList>
    </citation>
    <scope>NUCLEOTIDE SEQUENCE [LARGE SCALE GENOMIC DNA]</scope>
    <source>
        <strain evidence="3">M7</strain>
    </source>
</reference>
<dbReference type="OrthoDB" id="26307at2157"/>
<dbReference type="PANTHER" id="PTHR43209:SF1">
    <property type="entry name" value="TRNA SULFURTRANSFERASE"/>
    <property type="match status" value="1"/>
</dbReference>
<evidence type="ECO:0000256" key="1">
    <source>
        <dbReference type="PROSITE-ProRule" id="PRU00529"/>
    </source>
</evidence>
<dbReference type="KEGG" id="mvu:Metvu_0810"/>
<dbReference type="PROSITE" id="PS51165">
    <property type="entry name" value="THUMP"/>
    <property type="match status" value="1"/>
</dbReference>
<organism evidence="3 4">
    <name type="scientific">Methanocaldococcus vulcanius (strain ATCC 700851 / DSM 12094 / M7)</name>
    <name type="common">Methanococcus vulcanius</name>
    <dbReference type="NCBI Taxonomy" id="579137"/>
    <lineage>
        <taxon>Archaea</taxon>
        <taxon>Methanobacteriati</taxon>
        <taxon>Methanobacteriota</taxon>
        <taxon>Methanomada group</taxon>
        <taxon>Methanococci</taxon>
        <taxon>Methanococcales</taxon>
        <taxon>Methanocaldococcaceae</taxon>
        <taxon>Methanocaldococcus</taxon>
    </lineage>
</organism>
<dbReference type="GO" id="GO:0032259">
    <property type="term" value="P:methylation"/>
    <property type="evidence" value="ECO:0007669"/>
    <property type="project" value="InterPro"/>
</dbReference>
<dbReference type="GO" id="GO:0005829">
    <property type="term" value="C:cytosol"/>
    <property type="evidence" value="ECO:0007669"/>
    <property type="project" value="TreeGrafter"/>
</dbReference>
<dbReference type="eggNOG" id="arCOG00056">
    <property type="taxonomic scope" value="Archaea"/>
</dbReference>
<proteinExistence type="predicted"/>
<dbReference type="Gene3D" id="3.30.2130.30">
    <property type="match status" value="1"/>
</dbReference>
<protein>
    <submittedName>
        <fullName evidence="3">THUMP domain protein</fullName>
    </submittedName>
</protein>
<dbReference type="InterPro" id="IPR029063">
    <property type="entry name" value="SAM-dependent_MTases_sf"/>
</dbReference>
<gene>
    <name evidence="3" type="ordered locus">Metvu_0810</name>
</gene>
<keyword evidence="4" id="KW-1185">Reference proteome</keyword>
<dbReference type="SMART" id="SM00981">
    <property type="entry name" value="THUMP"/>
    <property type="match status" value="1"/>
</dbReference>
<dbReference type="GO" id="GO:0002937">
    <property type="term" value="P:tRNA 4-thiouridine biosynthesis"/>
    <property type="evidence" value="ECO:0007669"/>
    <property type="project" value="TreeGrafter"/>
</dbReference>
<accession>C9RGG6</accession>
<dbReference type="AlphaFoldDB" id="C9RGG6"/>
<dbReference type="GO" id="GO:0052837">
    <property type="term" value="P:thiazole biosynthetic process"/>
    <property type="evidence" value="ECO:0007669"/>
    <property type="project" value="TreeGrafter"/>
</dbReference>
<dbReference type="RefSeq" id="WP_015732888.1">
    <property type="nucleotide sequence ID" value="NC_013407.1"/>
</dbReference>
<dbReference type="InterPro" id="IPR004114">
    <property type="entry name" value="THUMP_dom"/>
</dbReference>
<sequence>MRPVALITTKPGFEPELKKEIESLKIKKKVVWTPFRGLLKVLSYDPNKFLREVEYNKEELKFLFRVIPLEKECETNIESIKRAVFSLIEKKKDKIIGKSFVVRCNRRGSHSFKSEDIEREIGKYILDKFNNLNLKVNLKNWDFKVNIEILQDESYVSVFTESFKDISIHKNIQNLEKLKKYEARPLNRSERKMQELIEKFPELFIDLNCVVDIGASPGGWAKLLSKLAKKVYAIDTGELKVKNDNIIHIKKRAESVNFKEDINEDIDLITNDTNLYPIESILLTLRFVNYLKSGGYIIHTVKAEDYSKKKSSLSEILEILNRRSDIHIYKIINLKANTKNELTLILKKV</sequence>
<dbReference type="SUPFAM" id="SSF143437">
    <property type="entry name" value="THUMP domain-like"/>
    <property type="match status" value="1"/>
</dbReference>
<keyword evidence="1" id="KW-0694">RNA-binding</keyword>
<dbReference type="STRING" id="579137.Metvu_0810"/>
<dbReference type="CDD" id="cd02440">
    <property type="entry name" value="AdoMet_MTases"/>
    <property type="match status" value="1"/>
</dbReference>
<dbReference type="Pfam" id="PF02926">
    <property type="entry name" value="THUMP"/>
    <property type="match status" value="1"/>
</dbReference>
<dbReference type="SUPFAM" id="SSF53335">
    <property type="entry name" value="S-adenosyl-L-methionine-dependent methyltransferases"/>
    <property type="match status" value="1"/>
</dbReference>
<dbReference type="Pfam" id="PF01728">
    <property type="entry name" value="FtsJ"/>
    <property type="match status" value="1"/>
</dbReference>
<dbReference type="InterPro" id="IPR050102">
    <property type="entry name" value="tRNA_sulfurtransferase_ThiI"/>
</dbReference>
<evidence type="ECO:0000259" key="2">
    <source>
        <dbReference type="PROSITE" id="PS51165"/>
    </source>
</evidence>
<dbReference type="EMBL" id="CP001787">
    <property type="protein sequence ID" value="ACX72668.1"/>
    <property type="molecule type" value="Genomic_DNA"/>
</dbReference>
<feature type="domain" description="THUMP" evidence="2">
    <location>
        <begin position="51"/>
        <end position="160"/>
    </location>
</feature>
<evidence type="ECO:0000313" key="4">
    <source>
        <dbReference type="Proteomes" id="UP000002063"/>
    </source>
</evidence>